<dbReference type="Proteomes" id="UP000095280">
    <property type="component" value="Unplaced"/>
</dbReference>
<sequence>IRPSHARPSGRCLAIGHDLLQQFGRACQTSCGTAVSKNLLQLLSDPALLWPRRLTAASADWPPHRFRCLSQEQGARMPRDVRELSDIGKVAQLATLSEIWLVTIAGPLFGAVQSERKVTNSFDHLKVLSGKCFNVIMIEVCLRASKSTEGSTYSRK</sequence>
<dbReference type="AlphaFoldDB" id="A0A1I8FIG8"/>
<evidence type="ECO:0000313" key="2">
    <source>
        <dbReference type="WBParaSite" id="maker-unitig_36308-snap-gene-0.3-mRNA-1"/>
    </source>
</evidence>
<proteinExistence type="predicted"/>
<keyword evidence="1" id="KW-1185">Reference proteome</keyword>
<name>A0A1I8FIG8_9PLAT</name>
<protein>
    <submittedName>
        <fullName evidence="2">Phosphorylase b kinase regulatory subunit</fullName>
    </submittedName>
</protein>
<evidence type="ECO:0000313" key="1">
    <source>
        <dbReference type="Proteomes" id="UP000095280"/>
    </source>
</evidence>
<accession>A0A1I8FIG8</accession>
<dbReference type="WBParaSite" id="maker-unitig_36308-snap-gene-0.3-mRNA-1">
    <property type="protein sequence ID" value="maker-unitig_36308-snap-gene-0.3-mRNA-1"/>
    <property type="gene ID" value="maker-unitig_36308-snap-gene-0.3"/>
</dbReference>
<reference evidence="2" key="1">
    <citation type="submission" date="2016-11" db="UniProtKB">
        <authorList>
            <consortium name="WormBaseParasite"/>
        </authorList>
    </citation>
    <scope>IDENTIFICATION</scope>
</reference>
<organism evidence="1 2">
    <name type="scientific">Macrostomum lignano</name>
    <dbReference type="NCBI Taxonomy" id="282301"/>
    <lineage>
        <taxon>Eukaryota</taxon>
        <taxon>Metazoa</taxon>
        <taxon>Spiralia</taxon>
        <taxon>Lophotrochozoa</taxon>
        <taxon>Platyhelminthes</taxon>
        <taxon>Rhabditophora</taxon>
        <taxon>Macrostomorpha</taxon>
        <taxon>Macrostomida</taxon>
        <taxon>Macrostomidae</taxon>
        <taxon>Macrostomum</taxon>
    </lineage>
</organism>